<dbReference type="GO" id="GO:0043801">
    <property type="term" value="F:hexulose-6-phosphate synthase activity"/>
    <property type="evidence" value="ECO:0007669"/>
    <property type="project" value="UniProtKB-EC"/>
</dbReference>
<name>A0A1D3L016_9EURY</name>
<dbReference type="PANTHER" id="PTHR33254:SF4">
    <property type="entry name" value="4-HYDROXY-4-METHYL-2-OXOGLUTARATE ALDOLASE 3-RELATED"/>
    <property type="match status" value="1"/>
</dbReference>
<dbReference type="Pfam" id="PF03737">
    <property type="entry name" value="RraA-like"/>
    <property type="match status" value="1"/>
</dbReference>
<keyword evidence="1" id="KW-0456">Lyase</keyword>
<reference evidence="1 2" key="1">
    <citation type="submission" date="2016-08" db="EMBL/GenBank/DDBJ databases">
        <authorList>
            <person name="Seilhamer J.J."/>
        </authorList>
    </citation>
    <scope>NUCLEOTIDE SEQUENCE [LARGE SCALE GENOMIC DNA]</scope>
    <source>
        <strain evidence="1">Buetzberg</strain>
    </source>
</reference>
<dbReference type="InterPro" id="IPR036704">
    <property type="entry name" value="RraA/RraA-like_sf"/>
</dbReference>
<dbReference type="KEGG" id="mcub:MCBB_0344"/>
<dbReference type="Gene3D" id="3.50.30.40">
    <property type="entry name" value="Ribonuclease E inhibitor RraA/RraA-like"/>
    <property type="match status" value="1"/>
</dbReference>
<protein>
    <submittedName>
        <fullName evidence="1">3-hexulose-6-phosphate synthase</fullName>
        <ecNumber evidence="1">4.1.2.43</ecNumber>
    </submittedName>
</protein>
<proteinExistence type="predicted"/>
<dbReference type="EMBL" id="LT607756">
    <property type="protein sequence ID" value="SCG84925.1"/>
    <property type="molecule type" value="Genomic_DNA"/>
</dbReference>
<gene>
    <name evidence="1" type="primary">hpsA</name>
    <name evidence="1" type="ORF">MCBB_0344</name>
</gene>
<accession>A0A1D3L016</accession>
<dbReference type="GeneID" id="30411206"/>
<dbReference type="InterPro" id="IPR005493">
    <property type="entry name" value="RraA/RraA-like"/>
</dbReference>
<dbReference type="PATRIC" id="fig|129848.4.peg.348"/>
<dbReference type="AlphaFoldDB" id="A0A1D3L016"/>
<keyword evidence="2" id="KW-1185">Reference proteome</keyword>
<dbReference type="Proteomes" id="UP000094707">
    <property type="component" value="Chromosome I"/>
</dbReference>
<dbReference type="EC" id="4.1.2.43" evidence="1"/>
<sequence length="222" mass="23608">MVGKELSAESLLKNFSKELALSKLWNSLVTTSNLSDALRHVAGENGVLTGVKPVKEGLRIMGKATTVETASDDWGTVIQGIYAAKRGDVLVIKCSADDPAVWGEMASSTAQKRGVVGTVIHGSARDISGIKTLNYPVFSRDIIPNAGDAKAEGRLNVPVKCGKTTVNPGDFIMGDECGVVCVPQSILEDVFREAFSIVDNEDEIVAKIKKGSSFLEILGIDK</sequence>
<evidence type="ECO:0000313" key="2">
    <source>
        <dbReference type="Proteomes" id="UP000094707"/>
    </source>
</evidence>
<dbReference type="STRING" id="118062.MCBB_0344"/>
<dbReference type="CDD" id="cd16841">
    <property type="entry name" value="RraA_family"/>
    <property type="match status" value="1"/>
</dbReference>
<dbReference type="OrthoDB" id="15246at2157"/>
<dbReference type="PANTHER" id="PTHR33254">
    <property type="entry name" value="4-HYDROXY-4-METHYL-2-OXOGLUTARATE ALDOLASE 3-RELATED"/>
    <property type="match status" value="1"/>
</dbReference>
<dbReference type="SUPFAM" id="SSF89562">
    <property type="entry name" value="RraA-like"/>
    <property type="match status" value="1"/>
</dbReference>
<organism evidence="1 2">
    <name type="scientific">Methanobacterium congolense</name>
    <dbReference type="NCBI Taxonomy" id="118062"/>
    <lineage>
        <taxon>Archaea</taxon>
        <taxon>Methanobacteriati</taxon>
        <taxon>Methanobacteriota</taxon>
        <taxon>Methanomada group</taxon>
        <taxon>Methanobacteria</taxon>
        <taxon>Methanobacteriales</taxon>
        <taxon>Methanobacteriaceae</taxon>
        <taxon>Methanobacterium</taxon>
    </lineage>
</organism>
<evidence type="ECO:0000313" key="1">
    <source>
        <dbReference type="EMBL" id="SCG84925.1"/>
    </source>
</evidence>
<dbReference type="RefSeq" id="WP_071905996.1">
    <property type="nucleotide sequence ID" value="NZ_LT607756.1"/>
</dbReference>